<evidence type="ECO:0000256" key="6">
    <source>
        <dbReference type="ARBA" id="ARBA00023315"/>
    </source>
</evidence>
<dbReference type="PROSITE" id="PS50005">
    <property type="entry name" value="TPR"/>
    <property type="match status" value="1"/>
</dbReference>
<comment type="caution">
    <text evidence="9">The sequence shown here is derived from an EMBL/GenBank/DDBJ whole genome shotgun (WGS) entry which is preliminary data.</text>
</comment>
<feature type="transmembrane region" description="Helical" evidence="8">
    <location>
        <begin position="306"/>
        <end position="327"/>
    </location>
</feature>
<gene>
    <name evidence="9" type="ORF">PPENT_87.1.T1230099</name>
</gene>
<sequence length="837" mass="98042">MTIVGLFDEIAMNINQLNVVGVQADQFKLLVHFLLVFPLGIILRYLKSPIIRKIYTLFWGLFFMLYLGAQWIELVMAQTLVIYFLRLLRRPFIPIASISFLVLGYLHYDRIMMGFNVVQMMLTCRFVYVGVAAQDRISFTFLDYMSYVFYFPNIIVGTVPFTAYIDFINLKGVYVNMGYSFQMAYKSLLKAILFVAADQLIRPKFSFAYFSTQQWEEHSLLTRHIICQLISCCERFKYFLAFNFSQASMDAGGITYDGQEFCNYRLANYKFEIEFSPIKRTKHWNSSVQAWLQTCFYDRYKQHKSALLLTFVLSAYWHGFFIAYYVFFIEWAIFNEITKQVYRAKDKFKFIPIPIQKVICAIYGQLAVNSTATPIGLLKWDKVYKAMNDLGWVAQIVMIVVWGFFKITKFGQGKRKEYQIQFIECLVYSNEWIERLQLKTLSSEIDRMSRDEKQLVPITGRTELDGLITNSERENGAFLDQSFSKKIQGPLNTLAQLNQHQYSQSESDFSHQSFYSDEEPWNIDYITNNLDSVERGLNCDNSSSVVIALKALFEQIRLLLIKNVSRKQFLYKYTVLALRSLYILGNAMKLQGDYQHAILYYENCLTKFNINEPTFKGKLLIEAGKVCFISKNFQKCQQYFYDALLHYEQLNWRLDIAYVLTQLSRLNGWLKNPDAATIYRDYLPEEDERIADTYFILAELAYLRKDYDAAFQFAEQSIQIYEINNNKEINTNKESNGTPQELKPQLSLVYNLLGILYANTNDYKQAQKYFHDAFQCVKQESLKAAQILMNWGIMQALECNSELAQKGILKAKQISQAFQNKSDLSHRLERNYQELLQ</sequence>
<feature type="transmembrane region" description="Helical" evidence="8">
    <location>
        <begin position="115"/>
        <end position="133"/>
    </location>
</feature>
<feature type="transmembrane region" description="Helical" evidence="8">
    <location>
        <begin position="58"/>
        <end position="85"/>
    </location>
</feature>
<evidence type="ECO:0000313" key="10">
    <source>
        <dbReference type="Proteomes" id="UP000689195"/>
    </source>
</evidence>
<evidence type="ECO:0000256" key="3">
    <source>
        <dbReference type="ARBA" id="ARBA00022692"/>
    </source>
</evidence>
<proteinExistence type="predicted"/>
<dbReference type="Pfam" id="PF03062">
    <property type="entry name" value="MBOAT"/>
    <property type="match status" value="1"/>
</dbReference>
<evidence type="ECO:0000256" key="1">
    <source>
        <dbReference type="ARBA" id="ARBA00004141"/>
    </source>
</evidence>
<dbReference type="InterPro" id="IPR004299">
    <property type="entry name" value="MBOAT_fam"/>
</dbReference>
<dbReference type="EMBL" id="CAJJDO010000123">
    <property type="protein sequence ID" value="CAD8200055.1"/>
    <property type="molecule type" value="Genomic_DNA"/>
</dbReference>
<dbReference type="GO" id="GO:0016746">
    <property type="term" value="F:acyltransferase activity"/>
    <property type="evidence" value="ECO:0007669"/>
    <property type="project" value="UniProtKB-KW"/>
</dbReference>
<dbReference type="PANTHER" id="PTHR13906:SF4">
    <property type="entry name" value="LYSOPHOSPHOLIPID ACYLTRANSFERASE 6"/>
    <property type="match status" value="1"/>
</dbReference>
<protein>
    <submittedName>
        <fullName evidence="9">Uncharacterized protein</fullName>
    </submittedName>
</protein>
<dbReference type="InterPro" id="IPR049941">
    <property type="entry name" value="LPLAT_7/PORCN-like"/>
</dbReference>
<dbReference type="InterPro" id="IPR019734">
    <property type="entry name" value="TPR_rpt"/>
</dbReference>
<dbReference type="AlphaFoldDB" id="A0A8S1XFX1"/>
<comment type="subcellular location">
    <subcellularLocation>
        <location evidence="1">Membrane</location>
        <topology evidence="1">Multi-pass membrane protein</topology>
    </subcellularLocation>
</comment>
<organism evidence="9 10">
    <name type="scientific">Paramecium pentaurelia</name>
    <dbReference type="NCBI Taxonomy" id="43138"/>
    <lineage>
        <taxon>Eukaryota</taxon>
        <taxon>Sar</taxon>
        <taxon>Alveolata</taxon>
        <taxon>Ciliophora</taxon>
        <taxon>Intramacronucleata</taxon>
        <taxon>Oligohymenophorea</taxon>
        <taxon>Peniculida</taxon>
        <taxon>Parameciidae</taxon>
        <taxon>Paramecium</taxon>
    </lineage>
</organism>
<keyword evidence="7" id="KW-0802">TPR repeat</keyword>
<dbReference type="GO" id="GO:0016020">
    <property type="term" value="C:membrane"/>
    <property type="evidence" value="ECO:0007669"/>
    <property type="project" value="UniProtKB-SubCell"/>
</dbReference>
<dbReference type="SMART" id="SM00028">
    <property type="entry name" value="TPR"/>
    <property type="match status" value="4"/>
</dbReference>
<dbReference type="GO" id="GO:0030258">
    <property type="term" value="P:lipid modification"/>
    <property type="evidence" value="ECO:0007669"/>
    <property type="project" value="TreeGrafter"/>
</dbReference>
<keyword evidence="6" id="KW-0012">Acyltransferase</keyword>
<feature type="transmembrane region" description="Helical" evidence="8">
    <location>
        <begin position="29"/>
        <end position="46"/>
    </location>
</feature>
<evidence type="ECO:0000256" key="4">
    <source>
        <dbReference type="ARBA" id="ARBA00022989"/>
    </source>
</evidence>
<dbReference type="PANTHER" id="PTHR13906">
    <property type="entry name" value="PORCUPINE"/>
    <property type="match status" value="1"/>
</dbReference>
<evidence type="ECO:0000256" key="2">
    <source>
        <dbReference type="ARBA" id="ARBA00022679"/>
    </source>
</evidence>
<feature type="transmembrane region" description="Helical" evidence="8">
    <location>
        <begin position="145"/>
        <end position="167"/>
    </location>
</feature>
<dbReference type="Proteomes" id="UP000689195">
    <property type="component" value="Unassembled WGS sequence"/>
</dbReference>
<evidence type="ECO:0000256" key="8">
    <source>
        <dbReference type="SAM" id="Phobius"/>
    </source>
</evidence>
<dbReference type="OrthoDB" id="431454at2759"/>
<keyword evidence="4 8" id="KW-1133">Transmembrane helix</keyword>
<evidence type="ECO:0000313" key="9">
    <source>
        <dbReference type="EMBL" id="CAD8200055.1"/>
    </source>
</evidence>
<keyword evidence="2" id="KW-0808">Transferase</keyword>
<feature type="repeat" description="TPR" evidence="7">
    <location>
        <begin position="747"/>
        <end position="780"/>
    </location>
</feature>
<accession>A0A8S1XFX1</accession>
<keyword evidence="5 8" id="KW-0472">Membrane</keyword>
<keyword evidence="3 8" id="KW-0812">Transmembrane</keyword>
<keyword evidence="10" id="KW-1185">Reference proteome</keyword>
<evidence type="ECO:0000256" key="5">
    <source>
        <dbReference type="ARBA" id="ARBA00023136"/>
    </source>
</evidence>
<reference evidence="9" key="1">
    <citation type="submission" date="2021-01" db="EMBL/GenBank/DDBJ databases">
        <authorList>
            <consortium name="Genoscope - CEA"/>
            <person name="William W."/>
        </authorList>
    </citation>
    <scope>NUCLEOTIDE SEQUENCE</scope>
</reference>
<name>A0A8S1XFX1_9CILI</name>
<feature type="transmembrane region" description="Helical" evidence="8">
    <location>
        <begin position="91"/>
        <end position="108"/>
    </location>
</feature>
<evidence type="ECO:0000256" key="7">
    <source>
        <dbReference type="PROSITE-ProRule" id="PRU00339"/>
    </source>
</evidence>